<feature type="domain" description="MobA-like NTP transferase" evidence="1">
    <location>
        <begin position="3"/>
        <end position="81"/>
    </location>
</feature>
<dbReference type="GO" id="GO:0016779">
    <property type="term" value="F:nucleotidyltransferase activity"/>
    <property type="evidence" value="ECO:0007669"/>
    <property type="project" value="UniProtKB-ARBA"/>
</dbReference>
<dbReference type="EMBL" id="LJGU01000114">
    <property type="protein sequence ID" value="OEV04277.1"/>
    <property type="molecule type" value="Genomic_DNA"/>
</dbReference>
<dbReference type="RefSeq" id="WP_170843062.1">
    <property type="nucleotide sequence ID" value="NZ_LJGU01000114.1"/>
</dbReference>
<evidence type="ECO:0000313" key="3">
    <source>
        <dbReference type="Proteomes" id="UP000176101"/>
    </source>
</evidence>
<dbReference type="Gene3D" id="3.90.550.10">
    <property type="entry name" value="Spore Coat Polysaccharide Biosynthesis Protein SpsA, Chain A"/>
    <property type="match status" value="1"/>
</dbReference>
<keyword evidence="3" id="KW-1185">Reference proteome</keyword>
<proteinExistence type="predicted"/>
<dbReference type="AlphaFoldDB" id="A0A1E7KK94"/>
<dbReference type="PATRIC" id="fig|1075402.3.peg.4574"/>
<dbReference type="InterPro" id="IPR025877">
    <property type="entry name" value="MobA-like_NTP_Trfase"/>
</dbReference>
<comment type="caution">
    <text evidence="2">The sequence shown here is derived from an EMBL/GenBank/DDBJ whole genome shotgun (WGS) entry which is preliminary data.</text>
</comment>
<sequence length="109" mass="11479">LDALRDTDADAALMFLVDQPGVTAAAVDRVRRAGPAPDVLAAASYAGRRGHPVLLGSRHWSGVHASAAGDRGARAYLRTHADRLRLVECGDVATPEDVDTPEDLSRLAP</sequence>
<gene>
    <name evidence="2" type="ORF">AN216_08785</name>
</gene>
<name>A0A1E7KK94_9ACTN</name>
<dbReference type="Proteomes" id="UP000176101">
    <property type="component" value="Unassembled WGS sequence"/>
</dbReference>
<organism evidence="2 3">
    <name type="scientific">Streptomyces oceani</name>
    <dbReference type="NCBI Taxonomy" id="1075402"/>
    <lineage>
        <taxon>Bacteria</taxon>
        <taxon>Bacillati</taxon>
        <taxon>Actinomycetota</taxon>
        <taxon>Actinomycetes</taxon>
        <taxon>Kitasatosporales</taxon>
        <taxon>Streptomycetaceae</taxon>
        <taxon>Streptomyces</taxon>
    </lineage>
</organism>
<dbReference type="InterPro" id="IPR029044">
    <property type="entry name" value="Nucleotide-diphossugar_trans"/>
</dbReference>
<dbReference type="SUPFAM" id="SSF53448">
    <property type="entry name" value="Nucleotide-diphospho-sugar transferases"/>
    <property type="match status" value="1"/>
</dbReference>
<protein>
    <recommendedName>
        <fullName evidence="1">MobA-like NTP transferase domain-containing protein</fullName>
    </recommendedName>
</protein>
<evidence type="ECO:0000259" key="1">
    <source>
        <dbReference type="Pfam" id="PF12804"/>
    </source>
</evidence>
<feature type="non-terminal residue" evidence="2">
    <location>
        <position position="1"/>
    </location>
</feature>
<reference evidence="2 3" key="1">
    <citation type="journal article" date="2016" name="Front. Microbiol.">
        <title>Comparative Genomics Analysis of Streptomyces Species Reveals Their Adaptation to the Marine Environment and Their Diversity at the Genomic Level.</title>
        <authorList>
            <person name="Tian X."/>
            <person name="Zhang Z."/>
            <person name="Yang T."/>
            <person name="Chen M."/>
            <person name="Li J."/>
            <person name="Chen F."/>
            <person name="Yang J."/>
            <person name="Li W."/>
            <person name="Zhang B."/>
            <person name="Zhang Z."/>
            <person name="Wu J."/>
            <person name="Zhang C."/>
            <person name="Long L."/>
            <person name="Xiao J."/>
        </authorList>
    </citation>
    <scope>NUCLEOTIDE SEQUENCE [LARGE SCALE GENOMIC DNA]</scope>
    <source>
        <strain evidence="2 3">SCSIO 02100</strain>
    </source>
</reference>
<accession>A0A1E7KK94</accession>
<evidence type="ECO:0000313" key="2">
    <source>
        <dbReference type="EMBL" id="OEV04277.1"/>
    </source>
</evidence>
<dbReference type="Pfam" id="PF12804">
    <property type="entry name" value="NTP_transf_3"/>
    <property type="match status" value="1"/>
</dbReference>
<dbReference type="PANTHER" id="PTHR43777:SF1">
    <property type="entry name" value="MOLYBDENUM COFACTOR CYTIDYLYLTRANSFERASE"/>
    <property type="match status" value="1"/>
</dbReference>
<dbReference type="PANTHER" id="PTHR43777">
    <property type="entry name" value="MOLYBDENUM COFACTOR CYTIDYLYLTRANSFERASE"/>
    <property type="match status" value="1"/>
</dbReference>